<evidence type="ECO:0000313" key="2">
    <source>
        <dbReference type="EMBL" id="KAF8795045.1"/>
    </source>
</evidence>
<dbReference type="Pfam" id="PF18014">
    <property type="entry name" value="Acetyltransf_18"/>
    <property type="match status" value="1"/>
</dbReference>
<evidence type="ECO:0000259" key="1">
    <source>
        <dbReference type="PROSITE" id="PS51186"/>
    </source>
</evidence>
<dbReference type="SUPFAM" id="SSF55729">
    <property type="entry name" value="Acyl-CoA N-acyltransferases (Nat)"/>
    <property type="match status" value="1"/>
</dbReference>
<dbReference type="InterPro" id="IPR000182">
    <property type="entry name" value="GNAT_dom"/>
</dbReference>
<gene>
    <name evidence="2" type="ORF">HNY73_002943</name>
</gene>
<comment type="caution">
    <text evidence="2">The sequence shown here is derived from an EMBL/GenBank/DDBJ whole genome shotgun (WGS) entry which is preliminary data.</text>
</comment>
<dbReference type="Proteomes" id="UP000807504">
    <property type="component" value="Unassembled WGS sequence"/>
</dbReference>
<dbReference type="CDD" id="cd04301">
    <property type="entry name" value="NAT_SF"/>
    <property type="match status" value="1"/>
</dbReference>
<feature type="domain" description="N-acetyltransferase" evidence="1">
    <location>
        <begin position="8"/>
        <end position="146"/>
    </location>
</feature>
<evidence type="ECO:0000313" key="3">
    <source>
        <dbReference type="Proteomes" id="UP000807504"/>
    </source>
</evidence>
<dbReference type="InterPro" id="IPR016181">
    <property type="entry name" value="Acyl_CoA_acyltransferase"/>
</dbReference>
<dbReference type="EMBL" id="JABXBU010000002">
    <property type="protein sequence ID" value="KAF8795045.1"/>
    <property type="molecule type" value="Genomic_DNA"/>
</dbReference>
<accession>A0A8T0FXQ7</accession>
<dbReference type="Gene3D" id="3.40.630.30">
    <property type="match status" value="1"/>
</dbReference>
<dbReference type="Gene3D" id="3.40.630.90">
    <property type="match status" value="1"/>
</dbReference>
<reference evidence="2" key="2">
    <citation type="submission" date="2020-06" db="EMBL/GenBank/DDBJ databases">
        <authorList>
            <person name="Sheffer M."/>
        </authorList>
    </citation>
    <scope>NUCLEOTIDE SEQUENCE</scope>
</reference>
<protein>
    <recommendedName>
        <fullName evidence="1">N-acetyltransferase domain-containing protein</fullName>
    </recommendedName>
</protein>
<organism evidence="2 3">
    <name type="scientific">Argiope bruennichi</name>
    <name type="common">Wasp spider</name>
    <name type="synonym">Aranea bruennichi</name>
    <dbReference type="NCBI Taxonomy" id="94029"/>
    <lineage>
        <taxon>Eukaryota</taxon>
        <taxon>Metazoa</taxon>
        <taxon>Ecdysozoa</taxon>
        <taxon>Arthropoda</taxon>
        <taxon>Chelicerata</taxon>
        <taxon>Arachnida</taxon>
        <taxon>Araneae</taxon>
        <taxon>Araneomorphae</taxon>
        <taxon>Entelegynae</taxon>
        <taxon>Araneoidea</taxon>
        <taxon>Araneidae</taxon>
        <taxon>Argiope</taxon>
    </lineage>
</organism>
<name>A0A8T0FXQ7_ARGBR</name>
<dbReference type="PANTHER" id="PTHR47237:SF1">
    <property type="entry name" value="SLL0310 PROTEIN"/>
    <property type="match status" value="1"/>
</dbReference>
<dbReference type="InterPro" id="IPR041496">
    <property type="entry name" value="YitH/HolE_GNAT"/>
</dbReference>
<dbReference type="PANTHER" id="PTHR47237">
    <property type="entry name" value="SLL0310 PROTEIN"/>
    <property type="match status" value="1"/>
</dbReference>
<keyword evidence="3" id="KW-1185">Reference proteome</keyword>
<reference evidence="2" key="1">
    <citation type="journal article" date="2020" name="bioRxiv">
        <title>Chromosome-level reference genome of the European wasp spider Argiope bruennichi: a resource for studies on range expansion and evolutionary adaptation.</title>
        <authorList>
            <person name="Sheffer M.M."/>
            <person name="Hoppe A."/>
            <person name="Krehenwinkel H."/>
            <person name="Uhl G."/>
            <person name="Kuss A.W."/>
            <person name="Jensen L."/>
            <person name="Jensen C."/>
            <person name="Gillespie R.G."/>
            <person name="Hoff K.J."/>
            <person name="Prost S."/>
        </authorList>
    </citation>
    <scope>NUCLEOTIDE SEQUENCE</scope>
</reference>
<dbReference type="Pfam" id="PF00583">
    <property type="entry name" value="Acetyltransf_1"/>
    <property type="match status" value="1"/>
</dbReference>
<sequence>MAREVPNYTIRPMKREEIPDVLQLWRETGLAEGTYSLDTWFAHDPDGFYVAVTDDGMVLGSCAGVLQNDDLAFIGLYVVKSAYRRHGIGRKIWNAVMKRVGDRNAGVNPVPEQLENYRDRSGFPVQTSWCSIVSHTKSMDMSLFTANDLDINLQRLILEDNDTLNEVICYDADVCGFSRGNLVPLLCSQKDSVTMVAIKTDSNEICGYGNIRKNIKNGAIVGPLYADSAEIAEKILYELVKAFPIGEIEGIMMMAIDCNLPAMKMMDKLGFQTVEGIARLYRDEEVHVKYEKVFSQHSLNFSIF</sequence>
<dbReference type="GO" id="GO:0016747">
    <property type="term" value="F:acyltransferase activity, transferring groups other than amino-acyl groups"/>
    <property type="evidence" value="ECO:0007669"/>
    <property type="project" value="InterPro"/>
</dbReference>
<dbReference type="PROSITE" id="PS51186">
    <property type="entry name" value="GNAT"/>
    <property type="match status" value="1"/>
</dbReference>
<dbReference type="AlphaFoldDB" id="A0A8T0FXQ7"/>
<dbReference type="InterPro" id="IPR052729">
    <property type="entry name" value="Acyl/Acetyltrans_Enzymes"/>
</dbReference>
<proteinExistence type="predicted"/>